<organism evidence="5 6">
    <name type="scientific">Halogeometricum pallidum JCM 14848</name>
    <dbReference type="NCBI Taxonomy" id="1227487"/>
    <lineage>
        <taxon>Archaea</taxon>
        <taxon>Methanobacteriati</taxon>
        <taxon>Methanobacteriota</taxon>
        <taxon>Stenosarchaea group</taxon>
        <taxon>Halobacteria</taxon>
        <taxon>Halobacteriales</taxon>
        <taxon>Haloferacaceae</taxon>
        <taxon>Halogeometricum</taxon>
    </lineage>
</organism>
<keyword evidence="5" id="KW-0645">Protease</keyword>
<dbReference type="RefSeq" id="WP_008387074.1">
    <property type="nucleotide sequence ID" value="NZ_AOIV01000027.1"/>
</dbReference>
<dbReference type="PROSITE" id="PS00491">
    <property type="entry name" value="PROLINE_PEPTIDASE"/>
    <property type="match status" value="1"/>
</dbReference>
<dbReference type="Pfam" id="PF00557">
    <property type="entry name" value="Peptidase_M24"/>
    <property type="match status" value="1"/>
</dbReference>
<proteinExistence type="inferred from homology"/>
<sequence length="392" mass="41241">MTGAADAGPDPLPAPSTDAAFLEEALSAADAAAFVAVGDRFDDDLRYLTRFSGPDRDYAFVRAAGESVLCAPTLFAEQAGREFDGTVRTESQSDPAGVRAAAALSASGVDGGTVLVPRRIPHDAAVHLERAGYDLESTAAVADARRTKTEGELDCLRRVQRAAVRGMARAEEILAAAEPDGDELVWEGGPLSTERLRRRVNAEFAAYGVRDAGNTVVGAGPTAADLHYTGTAVLRPGETVLLDLSPRGPHGYYGDLSRTYVVDSDGGWERRAYVAVEAALAAALDEIEPGARANDVHREAAAELTAHGFDPNAEEGAAGFTHGTGHGVGVSLHEAPSLREAVELEEGMAFTVEPGVYDPEQGGVRLEELVAVTSEGYEILHEYPRSFAPTAE</sequence>
<name>M0D4I8_HALPD</name>
<dbReference type="OrthoDB" id="200535at2157"/>
<comment type="similarity">
    <text evidence="3">Belongs to the peptidase M24B family.</text>
</comment>
<keyword evidence="1 3" id="KW-0479">Metal-binding</keyword>
<dbReference type="InterPro" id="IPR001131">
    <property type="entry name" value="Peptidase_M24B_aminopep-P_CS"/>
</dbReference>
<dbReference type="InterPro" id="IPR036005">
    <property type="entry name" value="Creatinase/aminopeptidase-like"/>
</dbReference>
<evidence type="ECO:0000313" key="6">
    <source>
        <dbReference type="Proteomes" id="UP000011513"/>
    </source>
</evidence>
<evidence type="ECO:0000313" key="5">
    <source>
        <dbReference type="EMBL" id="ELZ29768.1"/>
    </source>
</evidence>
<dbReference type="InParanoid" id="M0D4I8"/>
<dbReference type="PANTHER" id="PTHR46112">
    <property type="entry name" value="AMINOPEPTIDASE"/>
    <property type="match status" value="1"/>
</dbReference>
<evidence type="ECO:0000256" key="3">
    <source>
        <dbReference type="RuleBase" id="RU000590"/>
    </source>
</evidence>
<accession>M0D4I8</accession>
<dbReference type="GO" id="GO:0046872">
    <property type="term" value="F:metal ion binding"/>
    <property type="evidence" value="ECO:0007669"/>
    <property type="project" value="UniProtKB-KW"/>
</dbReference>
<feature type="domain" description="Peptidase M24" evidence="4">
    <location>
        <begin position="155"/>
        <end position="373"/>
    </location>
</feature>
<keyword evidence="2" id="KW-0378">Hydrolase</keyword>
<reference evidence="5 6" key="1">
    <citation type="journal article" date="2014" name="PLoS Genet.">
        <title>Phylogenetically driven sequencing of extremely halophilic archaea reveals strategies for static and dynamic osmo-response.</title>
        <authorList>
            <person name="Becker E.A."/>
            <person name="Seitzer P.M."/>
            <person name="Tritt A."/>
            <person name="Larsen D."/>
            <person name="Krusor M."/>
            <person name="Yao A.I."/>
            <person name="Wu D."/>
            <person name="Madern D."/>
            <person name="Eisen J.A."/>
            <person name="Darling A.E."/>
            <person name="Facciotti M.T."/>
        </authorList>
    </citation>
    <scope>NUCLEOTIDE SEQUENCE [LARGE SCALE GENOMIC DNA]</scope>
    <source>
        <strain evidence="5 6">JCM 14848</strain>
    </source>
</reference>
<dbReference type="SUPFAM" id="SSF55920">
    <property type="entry name" value="Creatinase/aminopeptidase"/>
    <property type="match status" value="1"/>
</dbReference>
<evidence type="ECO:0000259" key="4">
    <source>
        <dbReference type="Pfam" id="PF00557"/>
    </source>
</evidence>
<dbReference type="PANTHER" id="PTHR46112:SF2">
    <property type="entry name" value="XAA-PRO AMINOPEPTIDASE P-RELATED"/>
    <property type="match status" value="1"/>
</dbReference>
<dbReference type="InterPro" id="IPR050659">
    <property type="entry name" value="Peptidase_M24B"/>
</dbReference>
<gene>
    <name evidence="5" type="ORF">C474_12066</name>
</gene>
<evidence type="ECO:0000256" key="1">
    <source>
        <dbReference type="ARBA" id="ARBA00022723"/>
    </source>
</evidence>
<keyword evidence="6" id="KW-1185">Reference proteome</keyword>
<dbReference type="PATRIC" id="fig|1227487.5.peg.2436"/>
<dbReference type="AlphaFoldDB" id="M0D4I8"/>
<protein>
    <submittedName>
        <fullName evidence="5">Xaa-pro aminopeptidase</fullName>
    </submittedName>
</protein>
<dbReference type="GO" id="GO:0004177">
    <property type="term" value="F:aminopeptidase activity"/>
    <property type="evidence" value="ECO:0007669"/>
    <property type="project" value="UniProtKB-KW"/>
</dbReference>
<dbReference type="eggNOG" id="arCOG01000">
    <property type="taxonomic scope" value="Archaea"/>
</dbReference>
<comment type="caution">
    <text evidence="5">The sequence shown here is derived from an EMBL/GenBank/DDBJ whole genome shotgun (WGS) entry which is preliminary data.</text>
</comment>
<dbReference type="EMBL" id="AOIV01000027">
    <property type="protein sequence ID" value="ELZ29768.1"/>
    <property type="molecule type" value="Genomic_DNA"/>
</dbReference>
<dbReference type="Gene3D" id="3.90.230.10">
    <property type="entry name" value="Creatinase/methionine aminopeptidase superfamily"/>
    <property type="match status" value="1"/>
</dbReference>
<dbReference type="Proteomes" id="UP000011513">
    <property type="component" value="Unassembled WGS sequence"/>
</dbReference>
<evidence type="ECO:0000256" key="2">
    <source>
        <dbReference type="ARBA" id="ARBA00022801"/>
    </source>
</evidence>
<keyword evidence="5" id="KW-0031">Aminopeptidase</keyword>
<dbReference type="InterPro" id="IPR000994">
    <property type="entry name" value="Pept_M24"/>
</dbReference>